<dbReference type="AlphaFoldDB" id="A0A7C1TAJ6"/>
<dbReference type="Pfam" id="PF16826">
    <property type="entry name" value="DUF5076"/>
    <property type="match status" value="1"/>
</dbReference>
<dbReference type="InterPro" id="IPR031796">
    <property type="entry name" value="DUF5076"/>
</dbReference>
<gene>
    <name evidence="1" type="ORF">ENP70_17460</name>
</gene>
<comment type="caution">
    <text evidence="1">The sequence shown here is derived from an EMBL/GenBank/DDBJ whole genome shotgun (WGS) entry which is preliminary data.</text>
</comment>
<protein>
    <submittedName>
        <fullName evidence="1">DUF5076 domain-containing protein</fullName>
    </submittedName>
</protein>
<organism evidence="1">
    <name type="scientific">Agrobacterium albertimagni</name>
    <dbReference type="NCBI Taxonomy" id="147266"/>
    <lineage>
        <taxon>Bacteria</taxon>
        <taxon>Pseudomonadati</taxon>
        <taxon>Pseudomonadota</taxon>
        <taxon>Alphaproteobacteria</taxon>
        <taxon>Hyphomicrobiales</taxon>
        <taxon>Rhizobiaceae</taxon>
        <taxon>Rhizobium/Agrobacterium group</taxon>
        <taxon>Agrobacterium</taxon>
    </lineage>
</organism>
<dbReference type="EMBL" id="DSKI01000896">
    <property type="protein sequence ID" value="HEB45427.1"/>
    <property type="molecule type" value="Genomic_DNA"/>
</dbReference>
<sequence>MNTDGLTIEGQSLPIPEQVFDEPLDRVVELARVWWAGDRPQMMIRPAAKDPKLTGAILAELAWHFARAHAHVGPDKDQEKAFAAILQGWEDAHRLAAEPKNGATA</sequence>
<accession>A0A7C1TAJ6</accession>
<evidence type="ECO:0000313" key="1">
    <source>
        <dbReference type="EMBL" id="HEB45427.1"/>
    </source>
</evidence>
<proteinExistence type="predicted"/>
<dbReference type="Gene3D" id="3.30.2370.10">
    <property type="entry name" value="putative pyruvate dehydrogenase"/>
    <property type="match status" value="1"/>
</dbReference>
<reference evidence="1" key="1">
    <citation type="journal article" date="2020" name="mSystems">
        <title>Genome- and Community-Level Interaction Insights into Carbon Utilization and Element Cycling Functions of Hydrothermarchaeota in Hydrothermal Sediment.</title>
        <authorList>
            <person name="Zhou Z."/>
            <person name="Liu Y."/>
            <person name="Xu W."/>
            <person name="Pan J."/>
            <person name="Luo Z.H."/>
            <person name="Li M."/>
        </authorList>
    </citation>
    <scope>NUCLEOTIDE SEQUENCE [LARGE SCALE GENOMIC DNA]</scope>
    <source>
        <strain evidence="1">SpSt-243</strain>
    </source>
</reference>
<name>A0A7C1TAJ6_9HYPH</name>